<dbReference type="InterPro" id="IPR006941">
    <property type="entry name" value="RNase_CAF1"/>
</dbReference>
<dbReference type="InterPro" id="IPR012337">
    <property type="entry name" value="RNaseH-like_sf"/>
</dbReference>
<dbReference type="Proteomes" id="UP000008312">
    <property type="component" value="Unassembled WGS sequence"/>
</dbReference>
<protein>
    <submittedName>
        <fullName evidence="2">Uncharacterized protein</fullName>
    </submittedName>
</protein>
<dbReference type="Pfam" id="PF04857">
    <property type="entry name" value="CAF1"/>
    <property type="match status" value="1"/>
</dbReference>
<dbReference type="PANTHER" id="PTHR15092:SF22">
    <property type="entry name" value="POLY(A)-SPECIFIC RIBONUCLEASE PNLDC1"/>
    <property type="match status" value="1"/>
</dbReference>
<dbReference type="InterPro" id="IPR051181">
    <property type="entry name" value="CAF1_poly(A)_ribonucleases"/>
</dbReference>
<keyword evidence="3" id="KW-1185">Reference proteome</keyword>
<gene>
    <name evidence="2" type="ORF">GSBLH_T00006019001</name>
</gene>
<dbReference type="EMBL" id="FN668638">
    <property type="protein sequence ID" value="CBK19633.2"/>
    <property type="molecule type" value="Genomic_DNA"/>
</dbReference>
<dbReference type="OMA" id="DHEFIIT"/>
<evidence type="ECO:0000313" key="3">
    <source>
        <dbReference type="Proteomes" id="UP000008312"/>
    </source>
</evidence>
<name>D8LUZ4_BLAHO</name>
<dbReference type="GO" id="GO:0003723">
    <property type="term" value="F:RNA binding"/>
    <property type="evidence" value="ECO:0007669"/>
    <property type="project" value="TreeGrafter"/>
</dbReference>
<dbReference type="GO" id="GO:0000175">
    <property type="term" value="F:3'-5'-RNA exonuclease activity"/>
    <property type="evidence" value="ECO:0007669"/>
    <property type="project" value="TreeGrafter"/>
</dbReference>
<dbReference type="GeneID" id="24922144"/>
<dbReference type="SUPFAM" id="SSF53098">
    <property type="entry name" value="Ribonuclease H-like"/>
    <property type="match status" value="1"/>
</dbReference>
<dbReference type="PANTHER" id="PTHR15092">
    <property type="entry name" value="POLY A -SPECIFIC RIBONUCLEASE/TARGET OF EGR1, MEMBER 1"/>
    <property type="match status" value="1"/>
</dbReference>
<proteinExistence type="inferred from homology"/>
<sequence length="567" mass="66707">MQTPKIEEVIDITVNNFEECLPYVLETIRKSEFIAFDLEFSGTDYKPYFRCVYADTFETRYAKYRVDAENYYPIELGICCFYWDDEKHWYSSVFALRIVSYVALSTFSSAPMRTSYASTLDFLRNNHFKFGRLFSEGIPTLRKSDEEKILEHLRMSQDRYDYKDDKERESMEPIFEQINSWIQAMNRDAQLSPNTDHSLATESLLLPPLNSHKRKLLYQEVSNRYPTLSLKELPEDNPSTGKIKRTRIFVTKQPSERIEPAVPEVCQHAGVRRVVEAILESKKPLVGFQTMGDVMYMLGGIYKELPRTLPEFLEMMKEVELLVDLKEVVEMEGLKEEDIRHCNLTHAYQQAEAWKNGEPEVRRAVENSEFTAHDAACDALITGCLFVKLLYRCGFRWEDIAKLKEMKRDGGLDGLKREFVECLDRLNLYHMLHSLPIRMDEYNNVVNQFHDELQNRENVLVIENIAPWLTSKHFFSFFAKHYNIKRNVYLNWLSDSMMLVVLPSVEDANVLLDAWETEVSTEDSEDADFKMPVDFCNRHVVLKDLRIHRFSYYERLCFVNKRNVKNC</sequence>
<evidence type="ECO:0000256" key="1">
    <source>
        <dbReference type="ARBA" id="ARBA00008372"/>
    </source>
</evidence>
<reference evidence="2" key="1">
    <citation type="submission" date="2010-02" db="EMBL/GenBank/DDBJ databases">
        <title>Sequencing and annotation of the Blastocystis hominis genome.</title>
        <authorList>
            <person name="Wincker P."/>
        </authorList>
    </citation>
    <scope>NUCLEOTIDE SEQUENCE</scope>
    <source>
        <strain evidence="2">Singapore isolate B</strain>
    </source>
</reference>
<accession>D8LUZ4</accession>
<comment type="similarity">
    <text evidence="1">Belongs to the CAF1 family.</text>
</comment>
<dbReference type="OrthoDB" id="1432093at2759"/>
<dbReference type="Gene3D" id="3.30.420.10">
    <property type="entry name" value="Ribonuclease H-like superfamily/Ribonuclease H"/>
    <property type="match status" value="1"/>
</dbReference>
<organism evidence="2">
    <name type="scientific">Blastocystis hominis</name>
    <dbReference type="NCBI Taxonomy" id="12968"/>
    <lineage>
        <taxon>Eukaryota</taxon>
        <taxon>Sar</taxon>
        <taxon>Stramenopiles</taxon>
        <taxon>Bigyra</taxon>
        <taxon>Opalozoa</taxon>
        <taxon>Opalinata</taxon>
        <taxon>Blastocystidae</taxon>
        <taxon>Blastocystis</taxon>
    </lineage>
</organism>
<dbReference type="InParanoid" id="D8LUZ4"/>
<dbReference type="RefSeq" id="XP_012893681.1">
    <property type="nucleotide sequence ID" value="XM_013038227.1"/>
</dbReference>
<evidence type="ECO:0000313" key="2">
    <source>
        <dbReference type="EMBL" id="CBK19633.2"/>
    </source>
</evidence>
<dbReference type="AlphaFoldDB" id="D8LUZ4"/>
<dbReference type="InterPro" id="IPR036397">
    <property type="entry name" value="RNaseH_sf"/>
</dbReference>